<feature type="signal peptide" evidence="11">
    <location>
        <begin position="1"/>
        <end position="18"/>
    </location>
</feature>
<dbReference type="GO" id="GO:0009311">
    <property type="term" value="P:oligosaccharide metabolic process"/>
    <property type="evidence" value="ECO:0007669"/>
    <property type="project" value="TreeGrafter"/>
</dbReference>
<evidence type="ECO:0000313" key="13">
    <source>
        <dbReference type="EMBL" id="CAH1391697.1"/>
    </source>
</evidence>
<evidence type="ECO:0000256" key="9">
    <source>
        <dbReference type="ARBA" id="ARBA00023295"/>
    </source>
</evidence>
<keyword evidence="4 10" id="KW-0378">Hydrolase</keyword>
<dbReference type="GO" id="GO:0016020">
    <property type="term" value="C:membrane"/>
    <property type="evidence" value="ECO:0007669"/>
    <property type="project" value="GOC"/>
</dbReference>
<dbReference type="PRINTS" id="PR00740">
    <property type="entry name" value="GLHYDRLASE27"/>
</dbReference>
<dbReference type="Pfam" id="PF17450">
    <property type="entry name" value="Melibiase_2_C"/>
    <property type="match status" value="1"/>
</dbReference>
<keyword evidence="6 10" id="KW-1015">Disulfide bond</keyword>
<evidence type="ECO:0000256" key="10">
    <source>
        <dbReference type="RuleBase" id="RU361168"/>
    </source>
</evidence>
<proteinExistence type="inferred from homology"/>
<dbReference type="FunFam" id="3.20.20.70:FF:000070">
    <property type="entry name" value="Alpha-galactosidase"/>
    <property type="match status" value="1"/>
</dbReference>
<dbReference type="PANTHER" id="PTHR11452">
    <property type="entry name" value="ALPHA-GALACTOSIDASE/ALPHA-N-ACETYLGALACTOSAMINIDASE"/>
    <property type="match status" value="1"/>
</dbReference>
<organism evidence="13 14">
    <name type="scientific">Nezara viridula</name>
    <name type="common">Southern green stink bug</name>
    <name type="synonym">Cimex viridulus</name>
    <dbReference type="NCBI Taxonomy" id="85310"/>
    <lineage>
        <taxon>Eukaryota</taxon>
        <taxon>Metazoa</taxon>
        <taxon>Ecdysozoa</taxon>
        <taxon>Arthropoda</taxon>
        <taxon>Hexapoda</taxon>
        <taxon>Insecta</taxon>
        <taxon>Pterygota</taxon>
        <taxon>Neoptera</taxon>
        <taxon>Paraneoptera</taxon>
        <taxon>Hemiptera</taxon>
        <taxon>Heteroptera</taxon>
        <taxon>Panheteroptera</taxon>
        <taxon>Pentatomomorpha</taxon>
        <taxon>Pentatomoidea</taxon>
        <taxon>Pentatomidae</taxon>
        <taxon>Pentatominae</taxon>
        <taxon>Nezara</taxon>
    </lineage>
</organism>
<evidence type="ECO:0000256" key="7">
    <source>
        <dbReference type="ARBA" id="ARBA00023180"/>
    </source>
</evidence>
<keyword evidence="7" id="KW-0325">Glycoprotein</keyword>
<dbReference type="Gene3D" id="2.60.40.1180">
    <property type="entry name" value="Golgi alpha-mannosidase II"/>
    <property type="match status" value="1"/>
</dbReference>
<evidence type="ECO:0000256" key="1">
    <source>
        <dbReference type="ARBA" id="ARBA00004371"/>
    </source>
</evidence>
<dbReference type="AlphaFoldDB" id="A0A9P0H3H2"/>
<dbReference type="GO" id="GO:0019377">
    <property type="term" value="P:glycolipid catabolic process"/>
    <property type="evidence" value="ECO:0007669"/>
    <property type="project" value="UniProtKB-ARBA"/>
</dbReference>
<dbReference type="EMBL" id="OV725077">
    <property type="protein sequence ID" value="CAH1391697.1"/>
    <property type="molecule type" value="Genomic_DNA"/>
</dbReference>
<accession>A0A9P0H3H2</accession>
<evidence type="ECO:0000256" key="5">
    <source>
        <dbReference type="ARBA" id="ARBA00023098"/>
    </source>
</evidence>
<dbReference type="InterPro" id="IPR035373">
    <property type="entry name" value="Melibiase/NAGA_C"/>
</dbReference>
<reference evidence="13" key="1">
    <citation type="submission" date="2022-01" db="EMBL/GenBank/DDBJ databases">
        <authorList>
            <person name="King R."/>
        </authorList>
    </citation>
    <scope>NUCLEOTIDE SEQUENCE</scope>
</reference>
<dbReference type="OrthoDB" id="5795902at2759"/>
<dbReference type="GO" id="GO:0016139">
    <property type="term" value="P:glycoside catabolic process"/>
    <property type="evidence" value="ECO:0007669"/>
    <property type="project" value="TreeGrafter"/>
</dbReference>
<comment type="subcellular location">
    <subcellularLocation>
        <location evidence="1">Lysosome</location>
    </subcellularLocation>
</comment>
<protein>
    <recommendedName>
        <fullName evidence="10">Alpha-galactosidase</fullName>
        <ecNumber evidence="10">3.2.1.-</ecNumber>
    </recommendedName>
</protein>
<dbReference type="InterPro" id="IPR000111">
    <property type="entry name" value="Glyco_hydro_27/36_CS"/>
</dbReference>
<sequence>MIKTIISMVALFFDIVHGLDNGLALTPPMGWNTWERFRCTIDCELCPNECISERLIKRTCDLMVSGGYLEAGYEYIVIDDCWSAKMRDKDGNLQPNNTRFPKGILDLSRYLHSRGMKFGIYANLGTKTCAGYPGTITDIYKDADLFASWEVDFVKLDGCYSEVHEKEIGYPAFGMYLNATGRPIVYSCSWPAYLEDEAIEPDYEALKKYCNLWRNYADIEDSWTSLCDIMNFFANNQDTVAIHAGPGHWNDPDMLIIGNFGLSYEQAKVQMAIWAILAAPLFISTDFETIRPEFAQILLNKDVIEINQDKLGIQGRRIYKKKNLEVWRKPVLPCYMGYHSYAVAVVSKRIDGMPFYLTRTLKDLGLYNPNGYMIKDLFFGIIKNMTCGNVRMKINPTGVVFLKFTSVEMNMKNEKIRSAPTSCTEDIFFVQ</sequence>
<evidence type="ECO:0000256" key="11">
    <source>
        <dbReference type="SAM" id="SignalP"/>
    </source>
</evidence>
<keyword evidence="14" id="KW-1185">Reference proteome</keyword>
<keyword evidence="11" id="KW-0732">Signal</keyword>
<name>A0A9P0H3H2_NEZVI</name>
<evidence type="ECO:0000256" key="4">
    <source>
        <dbReference type="ARBA" id="ARBA00022801"/>
    </source>
</evidence>
<dbReference type="GO" id="GO:0005764">
    <property type="term" value="C:lysosome"/>
    <property type="evidence" value="ECO:0007669"/>
    <property type="project" value="UniProtKB-SubCell"/>
</dbReference>
<feature type="chain" id="PRO_5040459431" description="Alpha-galactosidase" evidence="11">
    <location>
        <begin position="19"/>
        <end position="431"/>
    </location>
</feature>
<evidence type="ECO:0000256" key="2">
    <source>
        <dbReference type="ARBA" id="ARBA00009743"/>
    </source>
</evidence>
<dbReference type="InterPro" id="IPR002241">
    <property type="entry name" value="Glyco_hydro_27"/>
</dbReference>
<dbReference type="Gene3D" id="3.20.20.70">
    <property type="entry name" value="Aldolase class I"/>
    <property type="match status" value="1"/>
</dbReference>
<keyword evidence="8" id="KW-0458">Lysosome</keyword>
<feature type="domain" description="Alpha galactosidase A C-terminal" evidence="12">
    <location>
        <begin position="312"/>
        <end position="398"/>
    </location>
</feature>
<comment type="similarity">
    <text evidence="2 10">Belongs to the glycosyl hydrolase 27 family.</text>
</comment>
<dbReference type="EC" id="3.2.1.-" evidence="10"/>
<dbReference type="PANTHER" id="PTHR11452:SF83">
    <property type="entry name" value="ALPHA-GALACTOSIDASE"/>
    <property type="match status" value="1"/>
</dbReference>
<evidence type="ECO:0000256" key="6">
    <source>
        <dbReference type="ARBA" id="ARBA00023157"/>
    </source>
</evidence>
<evidence type="ECO:0000256" key="8">
    <source>
        <dbReference type="ARBA" id="ARBA00023228"/>
    </source>
</evidence>
<keyword evidence="9 10" id="KW-0326">Glycosidase</keyword>
<evidence type="ECO:0000313" key="14">
    <source>
        <dbReference type="Proteomes" id="UP001152798"/>
    </source>
</evidence>
<dbReference type="SUPFAM" id="SSF51011">
    <property type="entry name" value="Glycosyl hydrolase domain"/>
    <property type="match status" value="1"/>
</dbReference>
<comment type="subunit">
    <text evidence="3 10">Homodimer.</text>
</comment>
<dbReference type="Proteomes" id="UP001152798">
    <property type="component" value="Chromosome 1"/>
</dbReference>
<dbReference type="SUPFAM" id="SSF51445">
    <property type="entry name" value="(Trans)glycosidases"/>
    <property type="match status" value="1"/>
</dbReference>
<gene>
    <name evidence="13" type="ORF">NEZAVI_LOCUS2667</name>
</gene>
<evidence type="ECO:0000256" key="3">
    <source>
        <dbReference type="ARBA" id="ARBA00011738"/>
    </source>
</evidence>
<dbReference type="InterPro" id="IPR017853">
    <property type="entry name" value="GH"/>
</dbReference>
<dbReference type="PROSITE" id="PS00512">
    <property type="entry name" value="ALPHA_GALACTOSIDASE"/>
    <property type="match status" value="1"/>
</dbReference>
<dbReference type="InterPro" id="IPR013780">
    <property type="entry name" value="Glyco_hydro_b"/>
</dbReference>
<dbReference type="GO" id="GO:0004557">
    <property type="term" value="F:alpha-galactosidase activity"/>
    <property type="evidence" value="ECO:0007669"/>
    <property type="project" value="TreeGrafter"/>
</dbReference>
<evidence type="ECO:0000259" key="12">
    <source>
        <dbReference type="Pfam" id="PF17450"/>
    </source>
</evidence>
<keyword evidence="5" id="KW-0443">Lipid metabolism</keyword>
<dbReference type="InterPro" id="IPR013785">
    <property type="entry name" value="Aldolase_TIM"/>
</dbReference>
<dbReference type="CDD" id="cd14792">
    <property type="entry name" value="GH27"/>
    <property type="match status" value="1"/>
</dbReference>
<dbReference type="Pfam" id="PF16499">
    <property type="entry name" value="Melibiase_2"/>
    <property type="match status" value="1"/>
</dbReference>